<feature type="region of interest" description="Disordered" evidence="1">
    <location>
        <begin position="142"/>
        <end position="164"/>
    </location>
</feature>
<feature type="compositionally biased region" description="Basic residues" evidence="1">
    <location>
        <begin position="1"/>
        <end position="20"/>
    </location>
</feature>
<dbReference type="Proteomes" id="UP000320390">
    <property type="component" value="Chromosome"/>
</dbReference>
<dbReference type="AlphaFoldDB" id="A0A518ETC9"/>
<reference evidence="2 3" key="1">
    <citation type="submission" date="2019-02" db="EMBL/GenBank/DDBJ databases">
        <title>Deep-cultivation of Planctomycetes and their phenomic and genomic characterization uncovers novel biology.</title>
        <authorList>
            <person name="Wiegand S."/>
            <person name="Jogler M."/>
            <person name="Boedeker C."/>
            <person name="Pinto D."/>
            <person name="Vollmers J."/>
            <person name="Rivas-Marin E."/>
            <person name="Kohn T."/>
            <person name="Peeters S.H."/>
            <person name="Heuer A."/>
            <person name="Rast P."/>
            <person name="Oberbeckmann S."/>
            <person name="Bunk B."/>
            <person name="Jeske O."/>
            <person name="Meyerdierks A."/>
            <person name="Storesund J.E."/>
            <person name="Kallscheuer N."/>
            <person name="Luecker S."/>
            <person name="Lage O.M."/>
            <person name="Pohl T."/>
            <person name="Merkel B.J."/>
            <person name="Hornburger P."/>
            <person name="Mueller R.-W."/>
            <person name="Bruemmer F."/>
            <person name="Labrenz M."/>
            <person name="Spormann A.M."/>
            <person name="Op den Camp H."/>
            <person name="Overmann J."/>
            <person name="Amann R."/>
            <person name="Jetten M.S.M."/>
            <person name="Mascher T."/>
            <person name="Medema M.H."/>
            <person name="Devos D.P."/>
            <person name="Kaster A.-K."/>
            <person name="Ovreas L."/>
            <person name="Rohde M."/>
            <person name="Galperin M.Y."/>
            <person name="Jogler C."/>
        </authorList>
    </citation>
    <scope>NUCLEOTIDE SEQUENCE [LARGE SCALE GENOMIC DNA]</scope>
    <source>
        <strain evidence="2 3">Poly30</strain>
    </source>
</reference>
<evidence type="ECO:0000313" key="3">
    <source>
        <dbReference type="Proteomes" id="UP000320390"/>
    </source>
</evidence>
<evidence type="ECO:0000256" key="1">
    <source>
        <dbReference type="SAM" id="MobiDB-lite"/>
    </source>
</evidence>
<name>A0A518ETC9_9BACT</name>
<dbReference type="RefSeq" id="WP_145198299.1">
    <property type="nucleotide sequence ID" value="NZ_CP036434.1"/>
</dbReference>
<proteinExistence type="predicted"/>
<sequence length="204" mass="22150">MGKKRKPAAFKLPKLGRAKSKPQPSAPPESRLSLAAQDTETSLPPVFAASDREVIYDPWARLGVEAAEARDAASIEAAFRKALTVTTPERDPEGARALMEARRFLLSPENALLREVGDLRVPNPESFIEGYTLSDPVRELVQGKGSRAEEPAEAAETAVPAPPEVEWSSHARLATLMTLLALVEAEIEGDFPKKAPKSKQAELF</sequence>
<accession>A0A518ETC9</accession>
<gene>
    <name evidence="2" type="ORF">Poly30_28710</name>
</gene>
<keyword evidence="3" id="KW-1185">Reference proteome</keyword>
<organism evidence="2 3">
    <name type="scientific">Saltatorellus ferox</name>
    <dbReference type="NCBI Taxonomy" id="2528018"/>
    <lineage>
        <taxon>Bacteria</taxon>
        <taxon>Pseudomonadati</taxon>
        <taxon>Planctomycetota</taxon>
        <taxon>Planctomycetia</taxon>
        <taxon>Planctomycetia incertae sedis</taxon>
        <taxon>Saltatorellus</taxon>
    </lineage>
</organism>
<evidence type="ECO:0000313" key="2">
    <source>
        <dbReference type="EMBL" id="QDV07347.1"/>
    </source>
</evidence>
<feature type="region of interest" description="Disordered" evidence="1">
    <location>
        <begin position="1"/>
        <end position="38"/>
    </location>
</feature>
<dbReference type="EMBL" id="CP036434">
    <property type="protein sequence ID" value="QDV07347.1"/>
    <property type="molecule type" value="Genomic_DNA"/>
</dbReference>
<protein>
    <submittedName>
        <fullName evidence="2">Uncharacterized protein</fullName>
    </submittedName>
</protein>